<keyword evidence="1" id="KW-0472">Membrane</keyword>
<protein>
    <submittedName>
        <fullName evidence="2">YbbR-like domain-containing protein</fullName>
    </submittedName>
</protein>
<dbReference type="PANTHER" id="PTHR37804:SF1">
    <property type="entry name" value="CDAA REGULATORY PROTEIN CDAR"/>
    <property type="match status" value="1"/>
</dbReference>
<name>A0A3S0RQI8_9BACT</name>
<feature type="transmembrane region" description="Helical" evidence="1">
    <location>
        <begin position="17"/>
        <end position="35"/>
    </location>
</feature>
<reference evidence="2 3" key="1">
    <citation type="submission" date="2018-12" db="EMBL/GenBank/DDBJ databases">
        <title>Genome sequencing of Prevotella sp. KCOM 3155 (= JS262).</title>
        <authorList>
            <person name="Kook J.-K."/>
            <person name="Park S.-N."/>
            <person name="Lim Y.K."/>
        </authorList>
    </citation>
    <scope>NUCLEOTIDE SEQUENCE [LARGE SCALE GENOMIC DNA]</scope>
    <source>
        <strain evidence="2 3">KCOM 3155</strain>
    </source>
</reference>
<dbReference type="OrthoDB" id="1115707at2"/>
<keyword evidence="1" id="KW-0812">Transmembrane</keyword>
<dbReference type="EMBL" id="RYYU01000001">
    <property type="protein sequence ID" value="RUL60329.1"/>
    <property type="molecule type" value="Genomic_DNA"/>
</dbReference>
<keyword evidence="3" id="KW-1185">Reference proteome</keyword>
<dbReference type="Gene3D" id="2.170.120.40">
    <property type="entry name" value="YbbR-like domain"/>
    <property type="match status" value="1"/>
</dbReference>
<comment type="caution">
    <text evidence="2">The sequence shown here is derived from an EMBL/GenBank/DDBJ whole genome shotgun (WGS) entry which is preliminary data.</text>
</comment>
<proteinExistence type="predicted"/>
<dbReference type="Proteomes" id="UP000278983">
    <property type="component" value="Unassembled WGS sequence"/>
</dbReference>
<gene>
    <name evidence="2" type="ORF">EHV08_04805</name>
</gene>
<dbReference type="InterPro" id="IPR053154">
    <property type="entry name" value="c-di-AMP_regulator"/>
</dbReference>
<dbReference type="PANTHER" id="PTHR37804">
    <property type="entry name" value="CDAA REGULATORY PROTEIN CDAR"/>
    <property type="match status" value="1"/>
</dbReference>
<sequence>MLLKIRDFLFNTANKDFLIFLFFLVASGGFWLLLAMNEDIDREILVPIKLTNIPKNVVVTTNVEDTLHVNVRDKGFFIMGYVYGNKIQPIEIDFSKYANEKHSSTIGNADLQRMIYQTLFNSTKITGLRPDRFDIIYNYGHSKKVPVRMSGRVDPGESYYLSKVKFWPDSVLVYASDELIDSIKEAFTEPIYLQNFTDTVTRDIALKRIHGVKYIPDRVKIKLYPDIMTEQRLEVQITAINMPAGKVLRTFPQRVKVVFVTGASMYRSIRPESFKVVADYNDIMANPSDKCMIRVTAVPHGVKNVRPEIDKVDYLIEEL</sequence>
<dbReference type="AlphaFoldDB" id="A0A3S0RQI8"/>
<organism evidence="2 3">
    <name type="scientific">Prevotella koreensis</name>
    <dbReference type="NCBI Taxonomy" id="2490854"/>
    <lineage>
        <taxon>Bacteria</taxon>
        <taxon>Pseudomonadati</taxon>
        <taxon>Bacteroidota</taxon>
        <taxon>Bacteroidia</taxon>
        <taxon>Bacteroidales</taxon>
        <taxon>Prevotellaceae</taxon>
        <taxon>Prevotella</taxon>
    </lineage>
</organism>
<evidence type="ECO:0000256" key="1">
    <source>
        <dbReference type="SAM" id="Phobius"/>
    </source>
</evidence>
<accession>A0A3S0RQI8</accession>
<dbReference type="InterPro" id="IPR012505">
    <property type="entry name" value="YbbR"/>
</dbReference>
<dbReference type="Pfam" id="PF07949">
    <property type="entry name" value="YbbR"/>
    <property type="match status" value="1"/>
</dbReference>
<keyword evidence="1" id="KW-1133">Transmembrane helix</keyword>
<evidence type="ECO:0000313" key="2">
    <source>
        <dbReference type="EMBL" id="RUL60329.1"/>
    </source>
</evidence>
<evidence type="ECO:0000313" key="3">
    <source>
        <dbReference type="Proteomes" id="UP000278983"/>
    </source>
</evidence>